<dbReference type="EMBL" id="JAYKXN010000006">
    <property type="protein sequence ID" value="KAK7277986.1"/>
    <property type="molecule type" value="Genomic_DNA"/>
</dbReference>
<dbReference type="AlphaFoldDB" id="A0AAN9FMW5"/>
<sequence>MIDIHIRFSTGLLSDGIPCIKVKFSALKHKRLLSVKTYMTWSGLLFLIYRVSKVNERFIEIALRDLQGGVNSTFQTLVNPQHAFPNSHIHGIATNMVNRPDVPR</sequence>
<evidence type="ECO:0000313" key="2">
    <source>
        <dbReference type="Proteomes" id="UP001359559"/>
    </source>
</evidence>
<accession>A0AAN9FMW5</accession>
<dbReference type="Proteomes" id="UP001359559">
    <property type="component" value="Unassembled WGS sequence"/>
</dbReference>
<comment type="caution">
    <text evidence="1">The sequence shown here is derived from an EMBL/GenBank/DDBJ whole genome shotgun (WGS) entry which is preliminary data.</text>
</comment>
<evidence type="ECO:0000313" key="1">
    <source>
        <dbReference type="EMBL" id="KAK7277986.1"/>
    </source>
</evidence>
<reference evidence="1 2" key="1">
    <citation type="submission" date="2024-01" db="EMBL/GenBank/DDBJ databases">
        <title>The genomes of 5 underutilized Papilionoideae crops provide insights into root nodulation and disease resistance.</title>
        <authorList>
            <person name="Yuan L."/>
        </authorList>
    </citation>
    <scope>NUCLEOTIDE SEQUENCE [LARGE SCALE GENOMIC DNA]</scope>
    <source>
        <strain evidence="1">LY-2023</strain>
        <tissue evidence="1">Leaf</tissue>
    </source>
</reference>
<gene>
    <name evidence="1" type="ORF">RJT34_23007</name>
</gene>
<proteinExistence type="predicted"/>
<protein>
    <submittedName>
        <fullName evidence="1">Uncharacterized protein</fullName>
    </submittedName>
</protein>
<name>A0AAN9FMW5_CLITE</name>
<organism evidence="1 2">
    <name type="scientific">Clitoria ternatea</name>
    <name type="common">Butterfly pea</name>
    <dbReference type="NCBI Taxonomy" id="43366"/>
    <lineage>
        <taxon>Eukaryota</taxon>
        <taxon>Viridiplantae</taxon>
        <taxon>Streptophyta</taxon>
        <taxon>Embryophyta</taxon>
        <taxon>Tracheophyta</taxon>
        <taxon>Spermatophyta</taxon>
        <taxon>Magnoliopsida</taxon>
        <taxon>eudicotyledons</taxon>
        <taxon>Gunneridae</taxon>
        <taxon>Pentapetalae</taxon>
        <taxon>rosids</taxon>
        <taxon>fabids</taxon>
        <taxon>Fabales</taxon>
        <taxon>Fabaceae</taxon>
        <taxon>Papilionoideae</taxon>
        <taxon>50 kb inversion clade</taxon>
        <taxon>NPAAA clade</taxon>
        <taxon>indigoferoid/millettioid clade</taxon>
        <taxon>Phaseoleae</taxon>
        <taxon>Clitoria</taxon>
    </lineage>
</organism>
<keyword evidence="2" id="KW-1185">Reference proteome</keyword>